<comment type="caution">
    <text evidence="2">The sequence shown here is derived from an EMBL/GenBank/DDBJ whole genome shotgun (WGS) entry which is preliminary data.</text>
</comment>
<sequence>MAERFDIDNITKKNYDVGILGDDVISQFDLKISKRKIYFSNDKILYTKKHAYKFKNIKEYKKCVEATPDIIKNPDYIAMHPNGKSIEYIKKIDSIVLVAVRIKPYGDLWVKSVFPITQAKLDLYIKSGTAKKFKK</sequence>
<organism evidence="2 3">
    <name type="scientific">Candidatus Clostridium eludens</name>
    <dbReference type="NCBI Taxonomy" id="3381663"/>
    <lineage>
        <taxon>Bacteria</taxon>
        <taxon>Bacillati</taxon>
        <taxon>Bacillota</taxon>
        <taxon>Clostridia</taxon>
        <taxon>Eubacteriales</taxon>
        <taxon>Clostridiaceae</taxon>
        <taxon>Clostridium</taxon>
    </lineage>
</organism>
<accession>A0ABW8SEM8</accession>
<keyword evidence="3" id="KW-1185">Reference proteome</keyword>
<feature type="domain" description="Phage-Barnase-EndoU-ColicinE5/D-RelE like nuclease 3" evidence="1">
    <location>
        <begin position="18"/>
        <end position="121"/>
    </location>
</feature>
<evidence type="ECO:0000313" key="3">
    <source>
        <dbReference type="Proteomes" id="UP001623660"/>
    </source>
</evidence>
<proteinExistence type="predicted"/>
<dbReference type="EMBL" id="JBJHZX010000002">
    <property type="protein sequence ID" value="MFL0194425.1"/>
    <property type="molecule type" value="Genomic_DNA"/>
</dbReference>
<name>A0ABW8SEM8_9CLOT</name>
<protein>
    <recommendedName>
        <fullName evidence="1">Phage-Barnase-EndoU-ColicinE5/D-RelE like nuclease 3 domain-containing protein</fullName>
    </recommendedName>
</protein>
<evidence type="ECO:0000259" key="1">
    <source>
        <dbReference type="Pfam" id="PF18812"/>
    </source>
</evidence>
<evidence type="ECO:0000313" key="2">
    <source>
        <dbReference type="EMBL" id="MFL0194425.1"/>
    </source>
</evidence>
<dbReference type="Pfam" id="PF18812">
    <property type="entry name" value="PBECR3"/>
    <property type="match status" value="1"/>
</dbReference>
<gene>
    <name evidence="2" type="ORF">ACJDU8_02390</name>
</gene>
<dbReference type="InterPro" id="IPR041301">
    <property type="entry name" value="PBECR3"/>
</dbReference>
<dbReference type="RefSeq" id="WP_406790545.1">
    <property type="nucleotide sequence ID" value="NZ_JBJHZX010000002.1"/>
</dbReference>
<dbReference type="Proteomes" id="UP001623660">
    <property type="component" value="Unassembled WGS sequence"/>
</dbReference>
<reference evidence="2 3" key="1">
    <citation type="submission" date="2024-11" db="EMBL/GenBank/DDBJ databases">
        <authorList>
            <person name="Heng Y.C."/>
            <person name="Lim A.C.H."/>
            <person name="Lee J.K.Y."/>
            <person name="Kittelmann S."/>
        </authorList>
    </citation>
    <scope>NUCLEOTIDE SEQUENCE [LARGE SCALE GENOMIC DNA]</scope>
    <source>
        <strain evidence="2 3">WILCCON 0269</strain>
    </source>
</reference>